<comment type="caution">
    <text evidence="2">The sequence shown here is derived from an EMBL/GenBank/DDBJ whole genome shotgun (WGS) entry which is preliminary data.</text>
</comment>
<keyword evidence="3" id="KW-1185">Reference proteome</keyword>
<keyword evidence="1" id="KW-0472">Membrane</keyword>
<keyword evidence="1" id="KW-1133">Transmembrane helix</keyword>
<keyword evidence="1" id="KW-0812">Transmembrane</keyword>
<evidence type="ECO:0000313" key="2">
    <source>
        <dbReference type="EMBL" id="MFC1848704.1"/>
    </source>
</evidence>
<proteinExistence type="predicted"/>
<feature type="transmembrane region" description="Helical" evidence="1">
    <location>
        <begin position="37"/>
        <end position="56"/>
    </location>
</feature>
<sequence>MMMKSGWKLLLHWLLSTIYDQRKWLQAAFQLFNSLGIDVWIGHMGAYTMVVINSGYTMPGRSWL</sequence>
<name>A0ABV6YR68_UNCC1</name>
<evidence type="ECO:0000313" key="3">
    <source>
        <dbReference type="Proteomes" id="UP001594351"/>
    </source>
</evidence>
<dbReference type="Proteomes" id="UP001594351">
    <property type="component" value="Unassembled WGS sequence"/>
</dbReference>
<evidence type="ECO:0000256" key="1">
    <source>
        <dbReference type="SAM" id="Phobius"/>
    </source>
</evidence>
<organism evidence="2 3">
    <name type="scientific">candidate division CSSED10-310 bacterium</name>
    <dbReference type="NCBI Taxonomy" id="2855610"/>
    <lineage>
        <taxon>Bacteria</taxon>
        <taxon>Bacteria division CSSED10-310</taxon>
    </lineage>
</organism>
<gene>
    <name evidence="2" type="ORF">ACFL27_00725</name>
</gene>
<accession>A0ABV6YR68</accession>
<protein>
    <submittedName>
        <fullName evidence="2">Uncharacterized protein</fullName>
    </submittedName>
</protein>
<reference evidence="2 3" key="1">
    <citation type="submission" date="2024-09" db="EMBL/GenBank/DDBJ databases">
        <title>Laminarin stimulates single cell rates of sulfate reduction while oxygen inhibits transcriptomic activity in coastal marine sediment.</title>
        <authorList>
            <person name="Lindsay M."/>
            <person name="Orcutt B."/>
            <person name="Emerson D."/>
            <person name="Stepanauskas R."/>
            <person name="D'Angelo T."/>
        </authorList>
    </citation>
    <scope>NUCLEOTIDE SEQUENCE [LARGE SCALE GENOMIC DNA]</scope>
    <source>
        <strain evidence="2">SAG AM-311-K15</strain>
    </source>
</reference>
<dbReference type="EMBL" id="JBHPBY010000004">
    <property type="protein sequence ID" value="MFC1848704.1"/>
    <property type="molecule type" value="Genomic_DNA"/>
</dbReference>